<dbReference type="InterPro" id="IPR053733">
    <property type="entry name" value="Heme_Transport_Util_sf"/>
</dbReference>
<dbReference type="Pfam" id="PF06228">
    <property type="entry name" value="ChuX_HutX"/>
    <property type="match status" value="1"/>
</dbReference>
<dbReference type="InterPro" id="IPR010413">
    <property type="entry name" value="HutX-like"/>
</dbReference>
<sequence>MSELKQRWQALREGRSGVRIRDTAAQLGVSEAALLETRIGDGVARLAVRADRLCAALPHLGTVMSLVRNDAAIHEKDIAFRAGIEQEGRLYFEGEGFAWRGILEKAVAA</sequence>
<evidence type="ECO:0000313" key="2">
    <source>
        <dbReference type="Proteomes" id="UP001156882"/>
    </source>
</evidence>
<keyword evidence="2" id="KW-1185">Reference proteome</keyword>
<dbReference type="Gene3D" id="3.40.1570.10">
    <property type="entry name" value="HemS/ChuS/ChuX like domains"/>
    <property type="match status" value="1"/>
</dbReference>
<dbReference type="SUPFAM" id="SSF144064">
    <property type="entry name" value="Heme iron utilization protein-like"/>
    <property type="match status" value="1"/>
</dbReference>
<name>A0ABQ6CSI9_9HYPH</name>
<organism evidence="1 2">
    <name type="scientific">Labrys miyagiensis</name>
    <dbReference type="NCBI Taxonomy" id="346912"/>
    <lineage>
        <taxon>Bacteria</taxon>
        <taxon>Pseudomonadati</taxon>
        <taxon>Pseudomonadota</taxon>
        <taxon>Alphaproteobacteria</taxon>
        <taxon>Hyphomicrobiales</taxon>
        <taxon>Xanthobacteraceae</taxon>
        <taxon>Labrys</taxon>
    </lineage>
</organism>
<evidence type="ECO:0008006" key="3">
    <source>
        <dbReference type="Google" id="ProtNLM"/>
    </source>
</evidence>
<proteinExistence type="predicted"/>
<dbReference type="EMBL" id="BSPC01000063">
    <property type="protein sequence ID" value="GLS22537.1"/>
    <property type="molecule type" value="Genomic_DNA"/>
</dbReference>
<evidence type="ECO:0000313" key="1">
    <source>
        <dbReference type="EMBL" id="GLS22537.1"/>
    </source>
</evidence>
<reference evidence="2" key="1">
    <citation type="journal article" date="2019" name="Int. J. Syst. Evol. Microbiol.">
        <title>The Global Catalogue of Microorganisms (GCM) 10K type strain sequencing project: providing services to taxonomists for standard genome sequencing and annotation.</title>
        <authorList>
            <consortium name="The Broad Institute Genomics Platform"/>
            <consortium name="The Broad Institute Genome Sequencing Center for Infectious Disease"/>
            <person name="Wu L."/>
            <person name="Ma J."/>
        </authorList>
    </citation>
    <scope>NUCLEOTIDE SEQUENCE [LARGE SCALE GENOMIC DNA]</scope>
    <source>
        <strain evidence="2">NBRC 101365</strain>
    </source>
</reference>
<dbReference type="Proteomes" id="UP001156882">
    <property type="component" value="Unassembled WGS sequence"/>
</dbReference>
<accession>A0ABQ6CSI9</accession>
<comment type="caution">
    <text evidence="1">The sequence shown here is derived from an EMBL/GenBank/DDBJ whole genome shotgun (WGS) entry which is preliminary data.</text>
</comment>
<dbReference type="RefSeq" id="WP_284315492.1">
    <property type="nucleotide sequence ID" value="NZ_BSPC01000063.1"/>
</dbReference>
<protein>
    <recommendedName>
        <fullName evidence="3">Hemin-degrading factor</fullName>
    </recommendedName>
</protein>
<gene>
    <name evidence="1" type="ORF">GCM10007874_55550</name>
</gene>